<feature type="region of interest" description="Disordered" evidence="11">
    <location>
        <begin position="114"/>
        <end position="161"/>
    </location>
</feature>
<comment type="subcellular location">
    <subcellularLocation>
        <location evidence="1">Nucleus</location>
    </subcellularLocation>
</comment>
<feature type="compositionally biased region" description="Low complexity" evidence="11">
    <location>
        <begin position="147"/>
        <end position="157"/>
    </location>
</feature>
<dbReference type="Pfam" id="PF13912">
    <property type="entry name" value="zf-C2H2_6"/>
    <property type="match status" value="1"/>
</dbReference>
<feature type="compositionally biased region" description="Low complexity" evidence="11">
    <location>
        <begin position="54"/>
        <end position="69"/>
    </location>
</feature>
<keyword evidence="7" id="KW-0238">DNA-binding</keyword>
<protein>
    <submittedName>
        <fullName evidence="13">Zinc finger and BTB domain-containing protein 17</fullName>
    </submittedName>
</protein>
<dbReference type="GO" id="GO:0010468">
    <property type="term" value="P:regulation of gene expression"/>
    <property type="evidence" value="ECO:0007669"/>
    <property type="project" value="TreeGrafter"/>
</dbReference>
<comment type="caution">
    <text evidence="13">The sequence shown here is derived from an EMBL/GenBank/DDBJ whole genome shotgun (WGS) entry which is preliminary data.</text>
</comment>
<evidence type="ECO:0000256" key="9">
    <source>
        <dbReference type="ARBA" id="ARBA00023242"/>
    </source>
</evidence>
<dbReference type="GO" id="GO:0005634">
    <property type="term" value="C:nucleus"/>
    <property type="evidence" value="ECO:0007669"/>
    <property type="project" value="UniProtKB-SubCell"/>
</dbReference>
<name>A0A210PI83_MIZYE</name>
<dbReference type="GO" id="GO:0008270">
    <property type="term" value="F:zinc ion binding"/>
    <property type="evidence" value="ECO:0007669"/>
    <property type="project" value="UniProtKB-KW"/>
</dbReference>
<keyword evidence="2" id="KW-0479">Metal-binding</keyword>
<feature type="domain" description="C2H2-type" evidence="12">
    <location>
        <begin position="305"/>
        <end position="327"/>
    </location>
</feature>
<keyword evidence="6" id="KW-0805">Transcription regulation</keyword>
<keyword evidence="14" id="KW-1185">Reference proteome</keyword>
<evidence type="ECO:0000256" key="5">
    <source>
        <dbReference type="ARBA" id="ARBA00022833"/>
    </source>
</evidence>
<dbReference type="PANTHER" id="PTHR16515:SF66">
    <property type="entry name" value="C2H2-TYPE DOMAIN-CONTAINING PROTEIN"/>
    <property type="match status" value="1"/>
</dbReference>
<keyword evidence="5" id="KW-0862">Zinc</keyword>
<dbReference type="PROSITE" id="PS50157">
    <property type="entry name" value="ZINC_FINGER_C2H2_2"/>
    <property type="match status" value="5"/>
</dbReference>
<evidence type="ECO:0000313" key="13">
    <source>
        <dbReference type="EMBL" id="OWF36204.1"/>
    </source>
</evidence>
<dbReference type="InterPro" id="IPR036236">
    <property type="entry name" value="Znf_C2H2_sf"/>
</dbReference>
<feature type="compositionally biased region" description="Low complexity" evidence="11">
    <location>
        <begin position="116"/>
        <end position="127"/>
    </location>
</feature>
<keyword evidence="8" id="KW-0804">Transcription</keyword>
<feature type="region of interest" description="Disordered" evidence="11">
    <location>
        <begin position="54"/>
        <end position="82"/>
    </location>
</feature>
<evidence type="ECO:0000313" key="14">
    <source>
        <dbReference type="Proteomes" id="UP000242188"/>
    </source>
</evidence>
<evidence type="ECO:0000256" key="2">
    <source>
        <dbReference type="ARBA" id="ARBA00022723"/>
    </source>
</evidence>
<keyword evidence="3" id="KW-0677">Repeat</keyword>
<dbReference type="GO" id="GO:0003677">
    <property type="term" value="F:DNA binding"/>
    <property type="evidence" value="ECO:0007669"/>
    <property type="project" value="UniProtKB-KW"/>
</dbReference>
<evidence type="ECO:0000256" key="8">
    <source>
        <dbReference type="ARBA" id="ARBA00023163"/>
    </source>
</evidence>
<feature type="domain" description="C2H2-type" evidence="12">
    <location>
        <begin position="184"/>
        <end position="211"/>
    </location>
</feature>
<feature type="domain" description="C2H2-type" evidence="12">
    <location>
        <begin position="213"/>
        <end position="241"/>
    </location>
</feature>
<evidence type="ECO:0000256" key="3">
    <source>
        <dbReference type="ARBA" id="ARBA00022737"/>
    </source>
</evidence>
<organism evidence="13 14">
    <name type="scientific">Mizuhopecten yessoensis</name>
    <name type="common">Japanese scallop</name>
    <name type="synonym">Patinopecten yessoensis</name>
    <dbReference type="NCBI Taxonomy" id="6573"/>
    <lineage>
        <taxon>Eukaryota</taxon>
        <taxon>Metazoa</taxon>
        <taxon>Spiralia</taxon>
        <taxon>Lophotrochozoa</taxon>
        <taxon>Mollusca</taxon>
        <taxon>Bivalvia</taxon>
        <taxon>Autobranchia</taxon>
        <taxon>Pteriomorphia</taxon>
        <taxon>Pectinida</taxon>
        <taxon>Pectinoidea</taxon>
        <taxon>Pectinidae</taxon>
        <taxon>Mizuhopecten</taxon>
    </lineage>
</organism>
<keyword evidence="4 10" id="KW-0863">Zinc-finger</keyword>
<dbReference type="PANTHER" id="PTHR16515">
    <property type="entry name" value="PR DOMAIN ZINC FINGER PROTEIN"/>
    <property type="match status" value="1"/>
</dbReference>
<proteinExistence type="predicted"/>
<dbReference type="FunFam" id="3.30.160.60:FF:000325">
    <property type="entry name" value="ZFP90 zinc finger protein"/>
    <property type="match status" value="1"/>
</dbReference>
<evidence type="ECO:0000256" key="4">
    <source>
        <dbReference type="ARBA" id="ARBA00022771"/>
    </source>
</evidence>
<dbReference type="Pfam" id="PF00096">
    <property type="entry name" value="zf-C2H2"/>
    <property type="match status" value="2"/>
</dbReference>
<dbReference type="SUPFAM" id="SSF57667">
    <property type="entry name" value="beta-beta-alpha zinc fingers"/>
    <property type="match status" value="3"/>
</dbReference>
<evidence type="ECO:0000256" key="10">
    <source>
        <dbReference type="PROSITE-ProRule" id="PRU00042"/>
    </source>
</evidence>
<evidence type="ECO:0000256" key="1">
    <source>
        <dbReference type="ARBA" id="ARBA00004123"/>
    </source>
</evidence>
<dbReference type="InterPro" id="IPR050331">
    <property type="entry name" value="Zinc_finger"/>
</dbReference>
<feature type="compositionally biased region" description="Pro residues" evidence="11">
    <location>
        <begin position="128"/>
        <end position="146"/>
    </location>
</feature>
<dbReference type="PROSITE" id="PS00028">
    <property type="entry name" value="ZINC_FINGER_C2H2_1"/>
    <property type="match status" value="4"/>
</dbReference>
<dbReference type="SMART" id="SM00355">
    <property type="entry name" value="ZnF_C2H2"/>
    <property type="match status" value="5"/>
</dbReference>
<evidence type="ECO:0000256" key="6">
    <source>
        <dbReference type="ARBA" id="ARBA00023015"/>
    </source>
</evidence>
<evidence type="ECO:0000259" key="12">
    <source>
        <dbReference type="PROSITE" id="PS50157"/>
    </source>
</evidence>
<dbReference type="Gene3D" id="3.30.160.60">
    <property type="entry name" value="Classic Zinc Finger"/>
    <property type="match status" value="4"/>
</dbReference>
<dbReference type="EMBL" id="NEDP02076662">
    <property type="protein sequence ID" value="OWF36204.1"/>
    <property type="molecule type" value="Genomic_DNA"/>
</dbReference>
<dbReference type="Proteomes" id="UP000242188">
    <property type="component" value="Unassembled WGS sequence"/>
</dbReference>
<dbReference type="OrthoDB" id="6061248at2759"/>
<sequence length="363" mass="40097">MAEYEAVSDREVLLNYYNELLSQNKINACKRRKVSGEEAESSALGNNSLLSAEIRNTESSLDSPSSSPSAGEHSDVENSPAKVIPATEIIPPTEVITPTEVSTPTQVINTTKVIAPTSPTNPTSPTTPILPPTPTTPILPPTPTSPLTPSLPATPSSGTENTPEDIIEALKDVTQTPTNEQGSYPCPKCDKQFAYVGNLKRHIKMHHGEFRPYKCLLCVKRFWGNDSLEQHCKRVHSKDKPYACAHCEKKYSVCYDLQKHVRSVHGKDIDWEVTVPSKSPGPEDTGSDRRKVTGITTVHLGQLNHKCKFCNRGFATFNGLGVHLKMHFRCKVCQKGFNTEESLRTHVEKAQHQAGELDQEYVL</sequence>
<gene>
    <name evidence="13" type="ORF">KP79_PYT10759</name>
</gene>
<keyword evidence="9" id="KW-0539">Nucleus</keyword>
<accession>A0A210PI83</accession>
<evidence type="ECO:0000256" key="11">
    <source>
        <dbReference type="SAM" id="MobiDB-lite"/>
    </source>
</evidence>
<feature type="domain" description="C2H2-type" evidence="12">
    <location>
        <begin position="328"/>
        <end position="357"/>
    </location>
</feature>
<evidence type="ECO:0000256" key="7">
    <source>
        <dbReference type="ARBA" id="ARBA00023125"/>
    </source>
</evidence>
<dbReference type="InterPro" id="IPR013087">
    <property type="entry name" value="Znf_C2H2_type"/>
</dbReference>
<reference evidence="13 14" key="1">
    <citation type="journal article" date="2017" name="Nat. Ecol. Evol.">
        <title>Scallop genome provides insights into evolution of bilaterian karyotype and development.</title>
        <authorList>
            <person name="Wang S."/>
            <person name="Zhang J."/>
            <person name="Jiao W."/>
            <person name="Li J."/>
            <person name="Xun X."/>
            <person name="Sun Y."/>
            <person name="Guo X."/>
            <person name="Huan P."/>
            <person name="Dong B."/>
            <person name="Zhang L."/>
            <person name="Hu X."/>
            <person name="Sun X."/>
            <person name="Wang J."/>
            <person name="Zhao C."/>
            <person name="Wang Y."/>
            <person name="Wang D."/>
            <person name="Huang X."/>
            <person name="Wang R."/>
            <person name="Lv J."/>
            <person name="Li Y."/>
            <person name="Zhang Z."/>
            <person name="Liu B."/>
            <person name="Lu W."/>
            <person name="Hui Y."/>
            <person name="Liang J."/>
            <person name="Zhou Z."/>
            <person name="Hou R."/>
            <person name="Li X."/>
            <person name="Liu Y."/>
            <person name="Li H."/>
            <person name="Ning X."/>
            <person name="Lin Y."/>
            <person name="Zhao L."/>
            <person name="Xing Q."/>
            <person name="Dou J."/>
            <person name="Li Y."/>
            <person name="Mao J."/>
            <person name="Guo H."/>
            <person name="Dou H."/>
            <person name="Li T."/>
            <person name="Mu C."/>
            <person name="Jiang W."/>
            <person name="Fu Q."/>
            <person name="Fu X."/>
            <person name="Miao Y."/>
            <person name="Liu J."/>
            <person name="Yu Q."/>
            <person name="Li R."/>
            <person name="Liao H."/>
            <person name="Li X."/>
            <person name="Kong Y."/>
            <person name="Jiang Z."/>
            <person name="Chourrout D."/>
            <person name="Li R."/>
            <person name="Bao Z."/>
        </authorList>
    </citation>
    <scope>NUCLEOTIDE SEQUENCE [LARGE SCALE GENOMIC DNA]</scope>
    <source>
        <strain evidence="13 14">PY_sf001</strain>
    </source>
</reference>
<feature type="domain" description="C2H2-type" evidence="12">
    <location>
        <begin position="242"/>
        <end position="270"/>
    </location>
</feature>
<dbReference type="AlphaFoldDB" id="A0A210PI83"/>